<organism evidence="2 3">
    <name type="scientific">Pseudolysinimonas yzui</name>
    <dbReference type="NCBI Taxonomy" id="2708254"/>
    <lineage>
        <taxon>Bacteria</taxon>
        <taxon>Bacillati</taxon>
        <taxon>Actinomycetota</taxon>
        <taxon>Actinomycetes</taxon>
        <taxon>Micrococcales</taxon>
        <taxon>Microbacteriaceae</taxon>
        <taxon>Pseudolysinimonas</taxon>
    </lineage>
</organism>
<protein>
    <submittedName>
        <fullName evidence="2">Uncharacterized protein</fullName>
    </submittedName>
</protein>
<evidence type="ECO:0000313" key="2">
    <source>
        <dbReference type="EMBL" id="GHF10900.1"/>
    </source>
</evidence>
<comment type="caution">
    <text evidence="2">The sequence shown here is derived from an EMBL/GenBank/DDBJ whole genome shotgun (WGS) entry which is preliminary data.</text>
</comment>
<proteinExistence type="predicted"/>
<accession>A0A8J3LZP1</accession>
<reference evidence="2" key="2">
    <citation type="submission" date="2020-09" db="EMBL/GenBank/DDBJ databases">
        <authorList>
            <person name="Sun Q."/>
            <person name="Zhou Y."/>
        </authorList>
    </citation>
    <scope>NUCLEOTIDE SEQUENCE</scope>
    <source>
        <strain evidence="2">CGMCC 1.16548</strain>
    </source>
</reference>
<dbReference type="RefSeq" id="WP_191282270.1">
    <property type="nucleotide sequence ID" value="NZ_BNAI01000001.1"/>
</dbReference>
<dbReference type="Proteomes" id="UP000617531">
    <property type="component" value="Unassembled WGS sequence"/>
</dbReference>
<keyword evidence="3" id="KW-1185">Reference proteome</keyword>
<keyword evidence="1" id="KW-1133">Transmembrane helix</keyword>
<evidence type="ECO:0000313" key="3">
    <source>
        <dbReference type="Proteomes" id="UP000617531"/>
    </source>
</evidence>
<dbReference type="EMBL" id="BNAI01000001">
    <property type="protein sequence ID" value="GHF10900.1"/>
    <property type="molecule type" value="Genomic_DNA"/>
</dbReference>
<gene>
    <name evidence="2" type="ORF">GCM10011600_10060</name>
</gene>
<feature type="transmembrane region" description="Helical" evidence="1">
    <location>
        <begin position="33"/>
        <end position="55"/>
    </location>
</feature>
<keyword evidence="1" id="KW-0812">Transmembrane</keyword>
<keyword evidence="1" id="KW-0472">Membrane</keyword>
<name>A0A8J3LZP1_9MICO</name>
<reference evidence="2" key="1">
    <citation type="journal article" date="2014" name="Int. J. Syst. Evol. Microbiol.">
        <title>Complete genome sequence of Corynebacterium casei LMG S-19264T (=DSM 44701T), isolated from a smear-ripened cheese.</title>
        <authorList>
            <consortium name="US DOE Joint Genome Institute (JGI-PGF)"/>
            <person name="Walter F."/>
            <person name="Albersmeier A."/>
            <person name="Kalinowski J."/>
            <person name="Ruckert C."/>
        </authorList>
    </citation>
    <scope>NUCLEOTIDE SEQUENCE</scope>
    <source>
        <strain evidence="2">CGMCC 1.16548</strain>
    </source>
</reference>
<evidence type="ECO:0000256" key="1">
    <source>
        <dbReference type="SAM" id="Phobius"/>
    </source>
</evidence>
<sequence length="56" mass="6308">MTLSGQSDWQRRREAARAARAEREARSAGKRPWQFPLIVGVAVVVLVGALIWYTLL</sequence>
<dbReference type="AlphaFoldDB" id="A0A8J3LZP1"/>